<comment type="caution">
    <text evidence="3">The sequence shown here is derived from an EMBL/GenBank/DDBJ whole genome shotgun (WGS) entry which is preliminary data.</text>
</comment>
<dbReference type="InterPro" id="IPR006840">
    <property type="entry name" value="ChaC"/>
</dbReference>
<evidence type="ECO:0000313" key="3">
    <source>
        <dbReference type="EMBL" id="MEJ8473670.1"/>
    </source>
</evidence>
<dbReference type="EMBL" id="JBAKIA010000002">
    <property type="protein sequence ID" value="MEJ8473670.1"/>
    <property type="molecule type" value="Genomic_DNA"/>
</dbReference>
<keyword evidence="2" id="KW-0456">Lyase</keyword>
<dbReference type="PANTHER" id="PTHR12192:SF2">
    <property type="entry name" value="GLUTATHIONE-SPECIFIC GAMMA-GLUTAMYLCYCLOTRANSFERASE 2"/>
    <property type="match status" value="1"/>
</dbReference>
<accession>A0ABU8TJ85</accession>
<evidence type="ECO:0000256" key="1">
    <source>
        <dbReference type="ARBA" id="ARBA00012344"/>
    </source>
</evidence>
<gene>
    <name evidence="3" type="ORF">V6575_06185</name>
</gene>
<reference evidence="3 4" key="1">
    <citation type="submission" date="2024-02" db="EMBL/GenBank/DDBJ databases">
        <title>Roseibium algae sp. nov., isolated from marine alga (Grateloupia sp.), showing potential in myo-inositol conversion.</title>
        <authorList>
            <person name="Wang Y."/>
        </authorList>
    </citation>
    <scope>NUCLEOTIDE SEQUENCE [LARGE SCALE GENOMIC DNA]</scope>
    <source>
        <strain evidence="3 4">H3510</strain>
    </source>
</reference>
<dbReference type="InterPro" id="IPR036568">
    <property type="entry name" value="GGCT-like_sf"/>
</dbReference>
<dbReference type="Gene3D" id="3.10.490.10">
    <property type="entry name" value="Gamma-glutamyl cyclotransferase-like"/>
    <property type="match status" value="1"/>
</dbReference>
<dbReference type="SUPFAM" id="SSF110857">
    <property type="entry name" value="Gamma-glutamyl cyclotransferase-like"/>
    <property type="match status" value="1"/>
</dbReference>
<dbReference type="CDD" id="cd06661">
    <property type="entry name" value="GGCT_like"/>
    <property type="match status" value="1"/>
</dbReference>
<dbReference type="Pfam" id="PF04752">
    <property type="entry name" value="ChaC"/>
    <property type="match status" value="1"/>
</dbReference>
<dbReference type="InterPro" id="IPR013024">
    <property type="entry name" value="GGCT-like"/>
</dbReference>
<dbReference type="Proteomes" id="UP001385499">
    <property type="component" value="Unassembled WGS sequence"/>
</dbReference>
<dbReference type="EC" id="4.3.2.7" evidence="1"/>
<name>A0ABU8TJ85_9HYPH</name>
<dbReference type="PANTHER" id="PTHR12192">
    <property type="entry name" value="CATION TRANSPORT PROTEIN CHAC-RELATED"/>
    <property type="match status" value="1"/>
</dbReference>
<keyword evidence="4" id="KW-1185">Reference proteome</keyword>
<sequence>MPDHSDPFRHHPRLRDKIIKPELSRFRTLDFSVIDAEMKARGLPDTWRRSDEERETSRLDTLKDRWGSDIWVFAYGSLMWDPAFHFSEVRRASLTGYHRRFCLQSEVGRGTAERPGLMAGLDTGGQCNGLVFRIEAERLEEESHFVWRREMLMHSYTPEFLEMETELGSVEAMAFVVNRDNPLLLPPMSLEETARRIAGAEGFLGPNIDYVENLAASFELMNLEDDELFQLRDLARVYRAGGESV</sequence>
<dbReference type="RefSeq" id="WP_340273293.1">
    <property type="nucleotide sequence ID" value="NZ_JBAKIA010000002.1"/>
</dbReference>
<evidence type="ECO:0000256" key="2">
    <source>
        <dbReference type="ARBA" id="ARBA00023239"/>
    </source>
</evidence>
<proteinExistence type="predicted"/>
<organism evidence="3 4">
    <name type="scientific">Roseibium algae</name>
    <dbReference type="NCBI Taxonomy" id="3123038"/>
    <lineage>
        <taxon>Bacteria</taxon>
        <taxon>Pseudomonadati</taxon>
        <taxon>Pseudomonadota</taxon>
        <taxon>Alphaproteobacteria</taxon>
        <taxon>Hyphomicrobiales</taxon>
        <taxon>Stappiaceae</taxon>
        <taxon>Roseibium</taxon>
    </lineage>
</organism>
<protein>
    <recommendedName>
        <fullName evidence="1">glutathione-specific gamma-glutamylcyclotransferase</fullName>
        <ecNumber evidence="1">4.3.2.7</ecNumber>
    </recommendedName>
</protein>
<evidence type="ECO:0000313" key="4">
    <source>
        <dbReference type="Proteomes" id="UP001385499"/>
    </source>
</evidence>